<name>A0A1H3LF81_9RHOB</name>
<dbReference type="InterPro" id="IPR050493">
    <property type="entry name" value="FAD-dep_Monooxygenase_BioMet"/>
</dbReference>
<feature type="compositionally biased region" description="Basic and acidic residues" evidence="3">
    <location>
        <begin position="1"/>
        <end position="10"/>
    </location>
</feature>
<organism evidence="5 6">
    <name type="scientific">Jannaschia faecimaris</name>
    <dbReference type="NCBI Taxonomy" id="1244108"/>
    <lineage>
        <taxon>Bacteria</taxon>
        <taxon>Pseudomonadati</taxon>
        <taxon>Pseudomonadota</taxon>
        <taxon>Alphaproteobacteria</taxon>
        <taxon>Rhodobacterales</taxon>
        <taxon>Roseobacteraceae</taxon>
        <taxon>Jannaschia</taxon>
    </lineage>
</organism>
<evidence type="ECO:0000259" key="4">
    <source>
        <dbReference type="Pfam" id="PF01494"/>
    </source>
</evidence>
<evidence type="ECO:0000256" key="2">
    <source>
        <dbReference type="ARBA" id="ARBA00023033"/>
    </source>
</evidence>
<dbReference type="SUPFAM" id="SSF51905">
    <property type="entry name" value="FAD/NAD(P)-binding domain"/>
    <property type="match status" value="1"/>
</dbReference>
<dbReference type="GO" id="GO:0004497">
    <property type="term" value="F:monooxygenase activity"/>
    <property type="evidence" value="ECO:0007669"/>
    <property type="project" value="UniProtKB-KW"/>
</dbReference>
<reference evidence="6" key="1">
    <citation type="submission" date="2016-10" db="EMBL/GenBank/DDBJ databases">
        <authorList>
            <person name="Varghese N."/>
            <person name="Submissions S."/>
        </authorList>
    </citation>
    <scope>NUCLEOTIDE SEQUENCE [LARGE SCALE GENOMIC DNA]</scope>
    <source>
        <strain evidence="6">DSM 100420</strain>
    </source>
</reference>
<dbReference type="AlphaFoldDB" id="A0A1H3LF81"/>
<proteinExistence type="predicted"/>
<feature type="region of interest" description="Disordered" evidence="3">
    <location>
        <begin position="1"/>
        <end position="26"/>
    </location>
</feature>
<keyword evidence="1" id="KW-0560">Oxidoreductase</keyword>
<dbReference type="Proteomes" id="UP000198914">
    <property type="component" value="Unassembled WGS sequence"/>
</dbReference>
<dbReference type="PANTHER" id="PTHR13789">
    <property type="entry name" value="MONOOXYGENASE"/>
    <property type="match status" value="1"/>
</dbReference>
<dbReference type="STRING" id="1244108.SAMN05444004_102176"/>
<sequence>MHGTDRDRRGRNWRPHRRHGIGTGGTCGDTVFDQYERALPVGSGLVVQPVGLSVLDGLGLANAARALGQRIVRMAGHEATTGRQALDVTYDPDGQAREGLAMHRAALHGVLLQGAQGAGVRFELGASVTALDGTRFRVGETLTDAFDLLVDAAGAGSPLSPIKTRPLPFGAIWGTVDWPDATDLPPDELRQCYRAAAHMIGVLPIGRPVAGGPQQAAIFWSMPRDSHGAWRAAPLDDWKAEAQHLWPAIAPFLARIDDHNQMTMARYSHGTLRRPFADGIAHIGDAWHRASPQLGQGANMALLDAWALIRAVAQGPIAEAGQRMFNARRMHVRAYQGFSAAFTPMYQSNSRSLPALRDRILFPVSQIWPATRVLPRLVRGDVLPPLAAGLGY</sequence>
<dbReference type="Gene3D" id="3.50.50.60">
    <property type="entry name" value="FAD/NAD(P)-binding domain"/>
    <property type="match status" value="1"/>
</dbReference>
<dbReference type="GO" id="GO:0071949">
    <property type="term" value="F:FAD binding"/>
    <property type="evidence" value="ECO:0007669"/>
    <property type="project" value="InterPro"/>
</dbReference>
<evidence type="ECO:0000256" key="1">
    <source>
        <dbReference type="ARBA" id="ARBA00023002"/>
    </source>
</evidence>
<feature type="compositionally biased region" description="Basic residues" evidence="3">
    <location>
        <begin position="11"/>
        <end position="20"/>
    </location>
</feature>
<dbReference type="InterPro" id="IPR036188">
    <property type="entry name" value="FAD/NAD-bd_sf"/>
</dbReference>
<feature type="domain" description="FAD-binding" evidence="4">
    <location>
        <begin position="30"/>
        <end position="314"/>
    </location>
</feature>
<dbReference type="PANTHER" id="PTHR13789:SF309">
    <property type="entry name" value="PUTATIVE (AFU_ORTHOLOGUE AFUA_6G14510)-RELATED"/>
    <property type="match status" value="1"/>
</dbReference>
<gene>
    <name evidence="5" type="ORF">SAMN05444004_102176</name>
</gene>
<evidence type="ECO:0000313" key="6">
    <source>
        <dbReference type="Proteomes" id="UP000198914"/>
    </source>
</evidence>
<keyword evidence="2" id="KW-0503">Monooxygenase</keyword>
<dbReference type="RefSeq" id="WP_244504519.1">
    <property type="nucleotide sequence ID" value="NZ_FNPX01000002.1"/>
</dbReference>
<accession>A0A1H3LF81</accession>
<evidence type="ECO:0000256" key="3">
    <source>
        <dbReference type="SAM" id="MobiDB-lite"/>
    </source>
</evidence>
<protein>
    <submittedName>
        <fullName evidence="5">2-polyprenyl-6-methoxyphenol hydroxylase</fullName>
    </submittedName>
</protein>
<evidence type="ECO:0000313" key="5">
    <source>
        <dbReference type="EMBL" id="SDY62819.1"/>
    </source>
</evidence>
<dbReference type="InterPro" id="IPR002938">
    <property type="entry name" value="FAD-bd"/>
</dbReference>
<dbReference type="EMBL" id="FNPX01000002">
    <property type="protein sequence ID" value="SDY62819.1"/>
    <property type="molecule type" value="Genomic_DNA"/>
</dbReference>
<dbReference type="Pfam" id="PF01494">
    <property type="entry name" value="FAD_binding_3"/>
    <property type="match status" value="1"/>
</dbReference>
<keyword evidence="6" id="KW-1185">Reference proteome</keyword>